<keyword evidence="1" id="KW-0472">Membrane</keyword>
<evidence type="ECO:0000256" key="1">
    <source>
        <dbReference type="SAM" id="Phobius"/>
    </source>
</evidence>
<accession>A0ABS1VNQ6</accession>
<gene>
    <name evidence="2" type="ORF">JKJ07_16170</name>
</gene>
<dbReference type="RefSeq" id="WP_202992342.1">
    <property type="nucleotide sequence ID" value="NZ_JAENHO010000004.1"/>
</dbReference>
<feature type="transmembrane region" description="Helical" evidence="1">
    <location>
        <begin position="38"/>
        <end position="62"/>
    </location>
</feature>
<proteinExistence type="predicted"/>
<organism evidence="2 3">
    <name type="scientific">Paractinoplanes lichenicola</name>
    <dbReference type="NCBI Taxonomy" id="2802976"/>
    <lineage>
        <taxon>Bacteria</taxon>
        <taxon>Bacillati</taxon>
        <taxon>Actinomycetota</taxon>
        <taxon>Actinomycetes</taxon>
        <taxon>Micromonosporales</taxon>
        <taxon>Micromonosporaceae</taxon>
        <taxon>Paractinoplanes</taxon>
    </lineage>
</organism>
<sequence>MRDDRRTYRRVEKRALIIIGGWVAFAPFAFWLILPNVALAVCFVAGFTAGLWLTGPVVSVTVTAQDIIVRNTLHTWTIARSLVTRPDDHDAIHLLVAGHRSVEMSAFEYFFKPRLTGGHEPVSPGIGWLTTALTEVPALPDDGQRRFGPHWGNVLLGLITVAGLVEAWRLVP</sequence>
<dbReference type="Proteomes" id="UP000598996">
    <property type="component" value="Unassembled WGS sequence"/>
</dbReference>
<name>A0ABS1VNQ6_9ACTN</name>
<reference evidence="2 3" key="1">
    <citation type="submission" date="2021-01" db="EMBL/GenBank/DDBJ databases">
        <title>Actinoplanes sp. nov. LDG1-01 isolated from lichen.</title>
        <authorList>
            <person name="Saeng-In P."/>
            <person name="Phongsopitanun W."/>
            <person name="Kanchanasin P."/>
            <person name="Yuki M."/>
            <person name="Kudo T."/>
            <person name="Ohkuma M."/>
            <person name="Tanasupawat S."/>
        </authorList>
    </citation>
    <scope>NUCLEOTIDE SEQUENCE [LARGE SCALE GENOMIC DNA]</scope>
    <source>
        <strain evidence="2 3">LDG1-01</strain>
    </source>
</reference>
<feature type="transmembrane region" description="Helical" evidence="1">
    <location>
        <begin position="15"/>
        <end position="32"/>
    </location>
</feature>
<protein>
    <submittedName>
        <fullName evidence="2">Uncharacterized protein</fullName>
    </submittedName>
</protein>
<evidence type="ECO:0000313" key="3">
    <source>
        <dbReference type="Proteomes" id="UP000598996"/>
    </source>
</evidence>
<evidence type="ECO:0000313" key="2">
    <source>
        <dbReference type="EMBL" id="MBL7255840.1"/>
    </source>
</evidence>
<keyword evidence="1" id="KW-1133">Transmembrane helix</keyword>
<keyword evidence="1" id="KW-0812">Transmembrane</keyword>
<dbReference type="EMBL" id="JAENHO010000004">
    <property type="protein sequence ID" value="MBL7255840.1"/>
    <property type="molecule type" value="Genomic_DNA"/>
</dbReference>
<keyword evidence="3" id="KW-1185">Reference proteome</keyword>
<comment type="caution">
    <text evidence="2">The sequence shown here is derived from an EMBL/GenBank/DDBJ whole genome shotgun (WGS) entry which is preliminary data.</text>
</comment>